<organism evidence="2 3">
    <name type="scientific">Blautia parvula</name>
    <dbReference type="NCBI Taxonomy" id="2877527"/>
    <lineage>
        <taxon>Bacteria</taxon>
        <taxon>Bacillati</taxon>
        <taxon>Bacillota</taxon>
        <taxon>Clostridia</taxon>
        <taxon>Lachnospirales</taxon>
        <taxon>Lachnospiraceae</taxon>
        <taxon>Blautia</taxon>
    </lineage>
</organism>
<comment type="caution">
    <text evidence="2">The sequence shown here is derived from an EMBL/GenBank/DDBJ whole genome shotgun (WGS) entry which is preliminary data.</text>
</comment>
<proteinExistence type="predicted"/>
<dbReference type="EMBL" id="BAABZQ010000001">
    <property type="protein sequence ID" value="GAA6500420.1"/>
    <property type="molecule type" value="Genomic_DNA"/>
</dbReference>
<evidence type="ECO:0000313" key="2">
    <source>
        <dbReference type="EMBL" id="GAA6500420.1"/>
    </source>
</evidence>
<feature type="compositionally biased region" description="Basic and acidic residues" evidence="1">
    <location>
        <begin position="1"/>
        <end position="16"/>
    </location>
</feature>
<sequence length="109" mass="12788">MEWIKREGTQKERPEDLDTTSSKTTVYLRRKQTQIEHEMEDGQKIKAWAYEEAEMGKEEWERQQNDLYSPLAKEIMQANNDLIAKNELLQIQVEMLLDLLTNTDGTEGA</sequence>
<accession>A0ABQ0BV73</accession>
<protein>
    <recommendedName>
        <fullName evidence="4">TnpV protein</fullName>
    </recommendedName>
</protein>
<name>A0ABQ0BV73_9FIRM</name>
<evidence type="ECO:0000313" key="3">
    <source>
        <dbReference type="Proteomes" id="UP001600941"/>
    </source>
</evidence>
<feature type="region of interest" description="Disordered" evidence="1">
    <location>
        <begin position="1"/>
        <end position="21"/>
    </location>
</feature>
<reference evidence="2 3" key="1">
    <citation type="submission" date="2024-04" db="EMBL/GenBank/DDBJ databases">
        <title>Defined microbial consortia suppress multidrug-resistant proinflammatory Enterobacteriaceae via ecological control.</title>
        <authorList>
            <person name="Furuichi M."/>
            <person name="Kawaguchi T."/>
            <person name="Pust M."/>
            <person name="Yasuma K."/>
            <person name="Plichta D."/>
            <person name="Hasegawa N."/>
            <person name="Ohya T."/>
            <person name="Bhattarai S."/>
            <person name="Sasajima S."/>
            <person name="Aoto Y."/>
            <person name="Tuganbaev T."/>
            <person name="Yaginuma M."/>
            <person name="Ueda M."/>
            <person name="Okahashi N."/>
            <person name="Amafuji K."/>
            <person name="Kiridooshi Y."/>
            <person name="Sugita K."/>
            <person name="Strazar M."/>
            <person name="Skelly A."/>
            <person name="Suda W."/>
            <person name="Hattori M."/>
            <person name="Nakamoto N."/>
            <person name="Caballero S."/>
            <person name="Norman J."/>
            <person name="Olle B."/>
            <person name="Tanoue T."/>
            <person name="Arita M."/>
            <person name="Bucci V."/>
            <person name="Atarashi K."/>
            <person name="Xavier R."/>
            <person name="Honda K."/>
        </authorList>
    </citation>
    <scope>NUCLEOTIDE SEQUENCE [LARGE SCALE GENOMIC DNA]</scope>
    <source>
        <strain evidence="3">k34-0107-D12</strain>
    </source>
</reference>
<gene>
    <name evidence="2" type="ORF">K340107D12_32360</name>
</gene>
<evidence type="ECO:0008006" key="4">
    <source>
        <dbReference type="Google" id="ProtNLM"/>
    </source>
</evidence>
<keyword evidence="3" id="KW-1185">Reference proteome</keyword>
<evidence type="ECO:0000256" key="1">
    <source>
        <dbReference type="SAM" id="MobiDB-lite"/>
    </source>
</evidence>
<dbReference type="RefSeq" id="WP_390424252.1">
    <property type="nucleotide sequence ID" value="NZ_BAABZQ010000001.1"/>
</dbReference>
<dbReference type="Proteomes" id="UP001600941">
    <property type="component" value="Unassembled WGS sequence"/>
</dbReference>